<feature type="compositionally biased region" description="Basic and acidic residues" evidence="1">
    <location>
        <begin position="229"/>
        <end position="241"/>
    </location>
</feature>
<dbReference type="AlphaFoldDB" id="A0A6A4WIA7"/>
<keyword evidence="4" id="KW-1185">Reference proteome</keyword>
<reference evidence="3 4" key="1">
    <citation type="submission" date="2019-07" db="EMBL/GenBank/DDBJ databases">
        <title>Draft genome assembly of a fouling barnacle, Amphibalanus amphitrite (Darwin, 1854): The first reference genome for Thecostraca.</title>
        <authorList>
            <person name="Kim W."/>
        </authorList>
    </citation>
    <scope>NUCLEOTIDE SEQUENCE [LARGE SCALE GENOMIC DNA]</scope>
    <source>
        <strain evidence="3">SNU_AA5</strain>
        <tissue evidence="3">Soma without cirri and trophi</tissue>
    </source>
</reference>
<dbReference type="EMBL" id="VIIS01000719">
    <property type="protein sequence ID" value="KAF0305813.1"/>
    <property type="molecule type" value="Genomic_DNA"/>
</dbReference>
<feature type="region of interest" description="Disordered" evidence="1">
    <location>
        <begin position="219"/>
        <end position="255"/>
    </location>
</feature>
<comment type="caution">
    <text evidence="3">The sequence shown here is derived from an EMBL/GenBank/DDBJ whole genome shotgun (WGS) entry which is preliminary data.</text>
</comment>
<gene>
    <name evidence="3" type="ORF">FJT64_022615</name>
</gene>
<feature type="chain" id="PRO_5025600987" evidence="2">
    <location>
        <begin position="25"/>
        <end position="255"/>
    </location>
</feature>
<name>A0A6A4WIA7_AMPAM</name>
<proteinExistence type="predicted"/>
<feature type="signal peptide" evidence="2">
    <location>
        <begin position="1"/>
        <end position="24"/>
    </location>
</feature>
<evidence type="ECO:0000256" key="2">
    <source>
        <dbReference type="SAM" id="SignalP"/>
    </source>
</evidence>
<evidence type="ECO:0000313" key="4">
    <source>
        <dbReference type="Proteomes" id="UP000440578"/>
    </source>
</evidence>
<feature type="region of interest" description="Disordered" evidence="1">
    <location>
        <begin position="174"/>
        <end position="194"/>
    </location>
</feature>
<organism evidence="3 4">
    <name type="scientific">Amphibalanus amphitrite</name>
    <name type="common">Striped barnacle</name>
    <name type="synonym">Balanus amphitrite</name>
    <dbReference type="NCBI Taxonomy" id="1232801"/>
    <lineage>
        <taxon>Eukaryota</taxon>
        <taxon>Metazoa</taxon>
        <taxon>Ecdysozoa</taxon>
        <taxon>Arthropoda</taxon>
        <taxon>Crustacea</taxon>
        <taxon>Multicrustacea</taxon>
        <taxon>Cirripedia</taxon>
        <taxon>Thoracica</taxon>
        <taxon>Thoracicalcarea</taxon>
        <taxon>Balanomorpha</taxon>
        <taxon>Balanoidea</taxon>
        <taxon>Balanidae</taxon>
        <taxon>Amphibalaninae</taxon>
        <taxon>Amphibalanus</taxon>
    </lineage>
</organism>
<dbReference type="Proteomes" id="UP000440578">
    <property type="component" value="Unassembled WGS sequence"/>
</dbReference>
<sequence length="255" mass="26634">MVSTAAAALCAVTVVMLLPPPCAAFVGRGEVQLPAQVQCPSGMHSSPDTPQLKVTHLCVPTRRRGCVPGTSWRERCATCSCPSQSSGPSEAVCQDTDCQEDPALDWGDTRLCGRWSADCPTGCRFALRDWRCTYCNCAAPPAPAAETTAATPGAGCAPGTGPAWLCSQTIRVTDRRAPPGGRQDNSRRDSPPPEALTALTRAARGGDGGWTSIKEAGRMARARAGARGIRAESHRATEGGGHRSPASWTAGGHRL</sequence>
<evidence type="ECO:0000313" key="3">
    <source>
        <dbReference type="EMBL" id="KAF0305813.1"/>
    </source>
</evidence>
<accession>A0A6A4WIA7</accession>
<keyword evidence="2" id="KW-0732">Signal</keyword>
<evidence type="ECO:0000256" key="1">
    <source>
        <dbReference type="SAM" id="MobiDB-lite"/>
    </source>
</evidence>
<protein>
    <submittedName>
        <fullName evidence="3">Uncharacterized protein</fullName>
    </submittedName>
</protein>